<dbReference type="Proteomes" id="UP000244441">
    <property type="component" value="Chromosome"/>
</dbReference>
<evidence type="ECO:0000313" key="1">
    <source>
        <dbReference type="EMBL" id="AWB68874.1"/>
    </source>
</evidence>
<dbReference type="InterPro" id="IPR021534">
    <property type="entry name" value="DUF3192"/>
</dbReference>
<keyword evidence="1" id="KW-0946">Virion</keyword>
<sequence>MKYKVAVSVGLALGLYLVFGFCVLTLVNDDQSQMQFEDRQAYNKKVISRLNTLQPKDEIIKLMGPPDITEAKKTASGIIQILFYRTQHIKQDGFTTQDECTGLLFINNKLIIWGDEAYNQYLNST</sequence>
<organism evidence="1 2">
    <name type="scientific">Saccharobesus litoralis</name>
    <dbReference type="NCBI Taxonomy" id="2172099"/>
    <lineage>
        <taxon>Bacteria</taxon>
        <taxon>Pseudomonadati</taxon>
        <taxon>Pseudomonadota</taxon>
        <taxon>Gammaproteobacteria</taxon>
        <taxon>Alteromonadales</taxon>
        <taxon>Alteromonadaceae</taxon>
        <taxon>Saccharobesus</taxon>
    </lineage>
</organism>
<dbReference type="AlphaFoldDB" id="A0A2S0VXE0"/>
<dbReference type="Pfam" id="PF11399">
    <property type="entry name" value="DUF3192"/>
    <property type="match status" value="1"/>
</dbReference>
<dbReference type="OrthoDB" id="6399368at2"/>
<keyword evidence="2" id="KW-1185">Reference proteome</keyword>
<protein>
    <submittedName>
        <fullName evidence="1">Cell envelope protein SmpA</fullName>
    </submittedName>
</protein>
<dbReference type="KEGG" id="cate:C2869_01745"/>
<dbReference type="EMBL" id="CP026604">
    <property type="protein sequence ID" value="AWB68874.1"/>
    <property type="molecule type" value="Genomic_DNA"/>
</dbReference>
<proteinExistence type="predicted"/>
<evidence type="ECO:0000313" key="2">
    <source>
        <dbReference type="Proteomes" id="UP000244441"/>
    </source>
</evidence>
<reference evidence="1 2" key="1">
    <citation type="submission" date="2018-01" db="EMBL/GenBank/DDBJ databases">
        <title>Genome sequence of a Cantenovulum-like bacteria.</title>
        <authorList>
            <person name="Tan W.R."/>
            <person name="Lau N.-S."/>
            <person name="Go F."/>
            <person name="Amirul A.-A.A."/>
        </authorList>
    </citation>
    <scope>NUCLEOTIDE SEQUENCE [LARGE SCALE GENOMIC DNA]</scope>
    <source>
        <strain evidence="1 2">CCB-QB4</strain>
    </source>
</reference>
<dbReference type="RefSeq" id="WP_108604917.1">
    <property type="nucleotide sequence ID" value="NZ_CP026604.1"/>
</dbReference>
<keyword evidence="1" id="KW-0261">Viral envelope protein</keyword>
<name>A0A2S0VXE0_9ALTE</name>
<accession>A0A2S0VXE0</accession>
<gene>
    <name evidence="1" type="ORF">C2869_01745</name>
</gene>